<organism evidence="1 2">
    <name type="scientific">Pyrenophora tritici-repentis</name>
    <dbReference type="NCBI Taxonomy" id="45151"/>
    <lineage>
        <taxon>Eukaryota</taxon>
        <taxon>Fungi</taxon>
        <taxon>Dikarya</taxon>
        <taxon>Ascomycota</taxon>
        <taxon>Pezizomycotina</taxon>
        <taxon>Dothideomycetes</taxon>
        <taxon>Pleosporomycetidae</taxon>
        <taxon>Pleosporales</taxon>
        <taxon>Pleosporineae</taxon>
        <taxon>Pleosporaceae</taxon>
        <taxon>Pyrenophora</taxon>
    </lineage>
</organism>
<dbReference type="KEGG" id="ptrr:6341142"/>
<dbReference type="Proteomes" id="UP000245464">
    <property type="component" value="Chromosome 2"/>
</dbReference>
<proteinExistence type="predicted"/>
<protein>
    <submittedName>
        <fullName evidence="1">Uncharacterized protein</fullName>
    </submittedName>
</protein>
<evidence type="ECO:0000313" key="2">
    <source>
        <dbReference type="Proteomes" id="UP000245464"/>
    </source>
</evidence>
<dbReference type="RefSeq" id="XP_001933251.2">
    <property type="nucleotide sequence ID" value="XM_001933216.2"/>
</dbReference>
<accession>A0A2W1DFU6</accession>
<gene>
    <name evidence="1" type="ORF">PtrM4_065060</name>
</gene>
<sequence length="50" mass="5496">MYGGGDTASDEKETNTSLRRVLKTIADEYDHDLTIIGLHGCVWKVSSKAI</sequence>
<dbReference type="EMBL" id="NQIK02000002">
    <property type="protein sequence ID" value="KAF7574882.1"/>
    <property type="molecule type" value="Genomic_DNA"/>
</dbReference>
<name>A0A2W1DFU6_9PLEO</name>
<comment type="caution">
    <text evidence="1">The sequence shown here is derived from an EMBL/GenBank/DDBJ whole genome shotgun (WGS) entry which is preliminary data.</text>
</comment>
<evidence type="ECO:0000313" key="1">
    <source>
        <dbReference type="EMBL" id="KAF7574882.1"/>
    </source>
</evidence>
<dbReference type="GeneID" id="6341142"/>
<reference evidence="1 2" key="1">
    <citation type="journal article" date="2018" name="BMC Genomics">
        <title>Comparative genomics of the wheat fungal pathogen Pyrenophora tritici-repentis reveals chromosomal variations and genome plasticity.</title>
        <authorList>
            <person name="Moolhuijzen P."/>
            <person name="See P.T."/>
            <person name="Hane J.K."/>
            <person name="Shi G."/>
            <person name="Liu Z."/>
            <person name="Oliver R.P."/>
            <person name="Moffat C.S."/>
        </authorList>
    </citation>
    <scope>NUCLEOTIDE SEQUENCE [LARGE SCALE GENOMIC DNA]</scope>
    <source>
        <strain evidence="1">M4</strain>
    </source>
</reference>
<dbReference type="AlphaFoldDB" id="A0A2W1DFU6"/>